<evidence type="ECO:0000313" key="9">
    <source>
        <dbReference type="EMBL" id="PTB39556.1"/>
    </source>
</evidence>
<evidence type="ECO:0000256" key="7">
    <source>
        <dbReference type="ARBA" id="ARBA00051436"/>
    </source>
</evidence>
<dbReference type="Gene3D" id="1.10.45.10">
    <property type="entry name" value="Vanillyl-alcohol Oxidase, Chain A, domain 4"/>
    <property type="match status" value="1"/>
</dbReference>
<keyword evidence="3" id="KW-0285">Flavoprotein</keyword>
<dbReference type="PANTHER" id="PTHR11748">
    <property type="entry name" value="D-LACTATE DEHYDROGENASE"/>
    <property type="match status" value="1"/>
</dbReference>
<comment type="cofactor">
    <cofactor evidence="1">
        <name>FAD</name>
        <dbReference type="ChEBI" id="CHEBI:57692"/>
    </cofactor>
</comment>
<keyword evidence="10" id="KW-1185">Reference proteome</keyword>
<dbReference type="InterPro" id="IPR004113">
    <property type="entry name" value="FAD-bd_oxidored_4_C"/>
</dbReference>
<reference evidence="9 10" key="1">
    <citation type="submission" date="2016-07" db="EMBL/GenBank/DDBJ databases">
        <title>Multiple horizontal gene transfer events from other fungi enriched the ability of initially mycotrophic Trichoderma (Ascomycota) to feed on dead plant biomass.</title>
        <authorList>
            <consortium name="DOE Joint Genome Institute"/>
            <person name="Aerts A."/>
            <person name="Atanasova L."/>
            <person name="Chenthamara K."/>
            <person name="Zhang J."/>
            <person name="Grujic M."/>
            <person name="Henrissat B."/>
            <person name="Kuo A."/>
            <person name="Salamov A."/>
            <person name="Lipzen A."/>
            <person name="Labutti K."/>
            <person name="Barry K."/>
            <person name="Miao Y."/>
            <person name="Rahimi M.J."/>
            <person name="Shen Q."/>
            <person name="Grigoriev I.V."/>
            <person name="Kubicek C.P."/>
            <person name="Druzhinina I.S."/>
        </authorList>
    </citation>
    <scope>NUCLEOTIDE SEQUENCE [LARGE SCALE GENOMIC DNA]</scope>
    <source>
        <strain evidence="9 10">CBS 433.97</strain>
    </source>
</reference>
<dbReference type="FunFam" id="3.30.70.2740:FF:000001">
    <property type="entry name" value="D-lactate dehydrogenase mitochondrial"/>
    <property type="match status" value="1"/>
</dbReference>
<dbReference type="GO" id="GO:0008720">
    <property type="term" value="F:D-lactate dehydrogenase (NAD+) activity"/>
    <property type="evidence" value="ECO:0007669"/>
    <property type="project" value="TreeGrafter"/>
</dbReference>
<dbReference type="AlphaFoldDB" id="A0A2T3Z409"/>
<dbReference type="InterPro" id="IPR016169">
    <property type="entry name" value="FAD-bd_PCMH_sub2"/>
</dbReference>
<dbReference type="FunFam" id="1.10.45.10:FF:000001">
    <property type="entry name" value="D-lactate dehydrogenase mitochondrial"/>
    <property type="match status" value="1"/>
</dbReference>
<protein>
    <recommendedName>
        <fullName evidence="6">D-lactate dehydrogenase (cytochrome)</fullName>
        <ecNumber evidence="6">1.1.2.4</ecNumber>
    </recommendedName>
</protein>
<keyword evidence="4" id="KW-0274">FAD</keyword>
<gene>
    <name evidence="9" type="ORF">M441DRAFT_143865</name>
</gene>
<dbReference type="InterPro" id="IPR016171">
    <property type="entry name" value="Vanillyl_alc_oxidase_C-sub2"/>
</dbReference>
<organism evidence="9 10">
    <name type="scientific">Trichoderma asperellum (strain ATCC 204424 / CBS 433.97 / NBRC 101777)</name>
    <dbReference type="NCBI Taxonomy" id="1042311"/>
    <lineage>
        <taxon>Eukaryota</taxon>
        <taxon>Fungi</taxon>
        <taxon>Dikarya</taxon>
        <taxon>Ascomycota</taxon>
        <taxon>Pezizomycotina</taxon>
        <taxon>Sordariomycetes</taxon>
        <taxon>Hypocreomycetidae</taxon>
        <taxon>Hypocreales</taxon>
        <taxon>Hypocreaceae</taxon>
        <taxon>Trichoderma</taxon>
    </lineage>
</organism>
<evidence type="ECO:0000256" key="6">
    <source>
        <dbReference type="ARBA" id="ARBA00038897"/>
    </source>
</evidence>
<name>A0A2T3Z409_TRIA4</name>
<sequence>MKSLFSSIRFLRQLQNKAPSIRGVSTFSQRQGHRRGPAAFLLIGLLLGGVATTSGPKFTLTSNSNIDTQPRWSGTTREPLLRSKYADEKTTLKAVGEIQRELGSEAVSIDPDDIEVHSYSEWSSSNTDTKPVAVVRPKSTEKVSIIAKICSKYKVPMTPYGAGSSMEGNFSSPFSGICIDLSEMNKIVEFHPDDMDVVVQAGVNWMKLNAEIKDSGLFLPPDPGPMAHIGGMIATNCSGTNAMRYGAMKDYVVNLTVVLADGTVIKTRQRPRKTSAGYNLNSLFTGSEGTLGIVTEATLKLAIQPRSFSVATVAFKSIHAAAAAASSLVRAGLPLAALELMDEVGMEMINRGGGTEGKMWEELPTLFIKFSGTESSVKESIQEARAICRRHNPSNFEGVNTKKEMDSLWSARREAALVANAMKPEGTVMFATDVAVPISRMADLIEGSKDKANRHGFVNSVIGHVGDGNFHQAIFHNPSVASDVEKIKDCVDSMVYKAIEMEGTVTGEHGIGIGKKNGLIKELGLPTVGVMKAVKDALDPHWLLNPGKVFDE</sequence>
<dbReference type="InterPro" id="IPR006094">
    <property type="entry name" value="Oxid_FAD_bind_N"/>
</dbReference>
<dbReference type="Gene3D" id="3.30.465.10">
    <property type="match status" value="1"/>
</dbReference>
<evidence type="ECO:0000259" key="8">
    <source>
        <dbReference type="PROSITE" id="PS51387"/>
    </source>
</evidence>
<dbReference type="GO" id="GO:0004458">
    <property type="term" value="F:D-lactate dehydrogenase (cytochrome) activity"/>
    <property type="evidence" value="ECO:0007669"/>
    <property type="project" value="UniProtKB-EC"/>
</dbReference>
<dbReference type="SUPFAM" id="SSF56176">
    <property type="entry name" value="FAD-binding/transporter-associated domain-like"/>
    <property type="match status" value="1"/>
</dbReference>
<keyword evidence="5" id="KW-0560">Oxidoreductase</keyword>
<evidence type="ECO:0000256" key="4">
    <source>
        <dbReference type="ARBA" id="ARBA00022827"/>
    </source>
</evidence>
<dbReference type="EMBL" id="KZ679264">
    <property type="protein sequence ID" value="PTB39556.1"/>
    <property type="molecule type" value="Genomic_DNA"/>
</dbReference>
<dbReference type="Pfam" id="PF02913">
    <property type="entry name" value="FAD-oxidase_C"/>
    <property type="match status" value="1"/>
</dbReference>
<dbReference type="Pfam" id="PF01565">
    <property type="entry name" value="FAD_binding_4"/>
    <property type="match status" value="1"/>
</dbReference>
<proteinExistence type="inferred from homology"/>
<dbReference type="PANTHER" id="PTHR11748:SF83">
    <property type="entry name" value="DEHYDROGENASE (CYTOCHROME), PUTATIVE (AFU_ORTHOLOGUE AFUA_1G17520)-RELATED"/>
    <property type="match status" value="1"/>
</dbReference>
<evidence type="ECO:0000256" key="1">
    <source>
        <dbReference type="ARBA" id="ARBA00001974"/>
    </source>
</evidence>
<evidence type="ECO:0000256" key="3">
    <source>
        <dbReference type="ARBA" id="ARBA00022630"/>
    </source>
</evidence>
<dbReference type="OrthoDB" id="7786253at2759"/>
<comment type="similarity">
    <text evidence="2">Belongs to the FAD-binding oxidoreductase/transferase type 4 family.</text>
</comment>
<evidence type="ECO:0000313" key="10">
    <source>
        <dbReference type="Proteomes" id="UP000240493"/>
    </source>
</evidence>
<dbReference type="STRING" id="1042311.A0A2T3Z409"/>
<dbReference type="PROSITE" id="PS51387">
    <property type="entry name" value="FAD_PCMH"/>
    <property type="match status" value="1"/>
</dbReference>
<evidence type="ECO:0000256" key="2">
    <source>
        <dbReference type="ARBA" id="ARBA00008000"/>
    </source>
</evidence>
<comment type="catalytic activity">
    <reaction evidence="7">
        <text>(R)-lactate + 2 Fe(III)-[cytochrome c] = 2 Fe(II)-[cytochrome c] + pyruvate + 2 H(+)</text>
        <dbReference type="Rhea" id="RHEA:13521"/>
        <dbReference type="Rhea" id="RHEA-COMP:10350"/>
        <dbReference type="Rhea" id="RHEA-COMP:14399"/>
        <dbReference type="ChEBI" id="CHEBI:15361"/>
        <dbReference type="ChEBI" id="CHEBI:15378"/>
        <dbReference type="ChEBI" id="CHEBI:16004"/>
        <dbReference type="ChEBI" id="CHEBI:29033"/>
        <dbReference type="ChEBI" id="CHEBI:29034"/>
        <dbReference type="EC" id="1.1.2.4"/>
    </reaction>
</comment>
<dbReference type="SUPFAM" id="SSF55103">
    <property type="entry name" value="FAD-linked oxidases, C-terminal domain"/>
    <property type="match status" value="1"/>
</dbReference>
<dbReference type="GO" id="GO:0005739">
    <property type="term" value="C:mitochondrion"/>
    <property type="evidence" value="ECO:0007669"/>
    <property type="project" value="TreeGrafter"/>
</dbReference>
<dbReference type="GO" id="GO:1903457">
    <property type="term" value="P:lactate catabolic process"/>
    <property type="evidence" value="ECO:0007669"/>
    <property type="project" value="TreeGrafter"/>
</dbReference>
<evidence type="ECO:0000256" key="5">
    <source>
        <dbReference type="ARBA" id="ARBA00023002"/>
    </source>
</evidence>
<dbReference type="Gene3D" id="3.30.70.2740">
    <property type="match status" value="1"/>
</dbReference>
<feature type="domain" description="FAD-binding PCMH-type" evidence="8">
    <location>
        <begin position="127"/>
        <end position="304"/>
    </location>
</feature>
<dbReference type="EC" id="1.1.2.4" evidence="6"/>
<accession>A0A2T3Z409</accession>
<dbReference type="Proteomes" id="UP000240493">
    <property type="component" value="Unassembled WGS sequence"/>
</dbReference>
<dbReference type="InterPro" id="IPR016164">
    <property type="entry name" value="FAD-linked_Oxase-like_C"/>
</dbReference>
<dbReference type="FunFam" id="3.30.465.10:FF:000014">
    <property type="entry name" value="D-lactate dehydrogenase (Cytochrome), putative"/>
    <property type="match status" value="1"/>
</dbReference>
<dbReference type="InterPro" id="IPR036318">
    <property type="entry name" value="FAD-bd_PCMH-like_sf"/>
</dbReference>
<dbReference type="GO" id="GO:0071949">
    <property type="term" value="F:FAD binding"/>
    <property type="evidence" value="ECO:0007669"/>
    <property type="project" value="InterPro"/>
</dbReference>
<dbReference type="InterPro" id="IPR016166">
    <property type="entry name" value="FAD-bd_PCMH"/>
</dbReference>